<evidence type="ECO:0000313" key="8">
    <source>
        <dbReference type="EMBL" id="MFD2701292.1"/>
    </source>
</evidence>
<evidence type="ECO:0000313" key="9">
    <source>
        <dbReference type="Proteomes" id="UP001597540"/>
    </source>
</evidence>
<dbReference type="EC" id="1.-.-.-" evidence="8"/>
<evidence type="ECO:0000259" key="7">
    <source>
        <dbReference type="Pfam" id="PF00296"/>
    </source>
</evidence>
<comment type="similarity">
    <text evidence="5">Belongs to the NtaA/SnaA/DszA monooxygenase family.</text>
</comment>
<proteinExistence type="inferred from homology"/>
<feature type="domain" description="Luciferase-like" evidence="7">
    <location>
        <begin position="30"/>
        <end position="285"/>
    </location>
</feature>
<dbReference type="PIRSF" id="PIRSF000337">
    <property type="entry name" value="NTA_MOA"/>
    <property type="match status" value="1"/>
</dbReference>
<dbReference type="InterPro" id="IPR051260">
    <property type="entry name" value="Diverse_substr_monoxygenases"/>
</dbReference>
<dbReference type="GO" id="GO:0016491">
    <property type="term" value="F:oxidoreductase activity"/>
    <property type="evidence" value="ECO:0007669"/>
    <property type="project" value="UniProtKB-KW"/>
</dbReference>
<name>A0ABW5SNA4_9BACL</name>
<dbReference type="InterPro" id="IPR036661">
    <property type="entry name" value="Luciferase-like_sf"/>
</dbReference>
<reference evidence="9" key="1">
    <citation type="journal article" date="2019" name="Int. J. Syst. Evol. Microbiol.">
        <title>The Global Catalogue of Microorganisms (GCM) 10K type strain sequencing project: providing services to taxonomists for standard genome sequencing and annotation.</title>
        <authorList>
            <consortium name="The Broad Institute Genomics Platform"/>
            <consortium name="The Broad Institute Genome Sequencing Center for Infectious Disease"/>
            <person name="Wu L."/>
            <person name="Ma J."/>
        </authorList>
    </citation>
    <scope>NUCLEOTIDE SEQUENCE [LARGE SCALE GENOMIC DNA]</scope>
    <source>
        <strain evidence="9">KCTC 33849</strain>
    </source>
</reference>
<dbReference type="InterPro" id="IPR011251">
    <property type="entry name" value="Luciferase-like_dom"/>
</dbReference>
<keyword evidence="6" id="KW-0175">Coiled coil</keyword>
<dbReference type="Pfam" id="PF00296">
    <property type="entry name" value="Bac_luciferase"/>
    <property type="match status" value="1"/>
</dbReference>
<keyword evidence="3 8" id="KW-0560">Oxidoreductase</keyword>
<gene>
    <name evidence="8" type="ORF">ACFSVM_12515</name>
</gene>
<evidence type="ECO:0000256" key="1">
    <source>
        <dbReference type="ARBA" id="ARBA00022630"/>
    </source>
</evidence>
<protein>
    <submittedName>
        <fullName evidence="8">LLM class flavin-dependent oxidoreductase</fullName>
        <ecNumber evidence="8">1.-.-.-</ecNumber>
    </submittedName>
</protein>
<dbReference type="RefSeq" id="WP_379262458.1">
    <property type="nucleotide sequence ID" value="NZ_JBHUMJ010000002.1"/>
</dbReference>
<dbReference type="NCBIfam" id="TIGR03860">
    <property type="entry name" value="FMN_nitrolo"/>
    <property type="match status" value="1"/>
</dbReference>
<dbReference type="Proteomes" id="UP001597540">
    <property type="component" value="Unassembled WGS sequence"/>
</dbReference>
<evidence type="ECO:0000256" key="2">
    <source>
        <dbReference type="ARBA" id="ARBA00022643"/>
    </source>
</evidence>
<keyword evidence="9" id="KW-1185">Reference proteome</keyword>
<comment type="caution">
    <text evidence="8">The sequence shown here is derived from an EMBL/GenBank/DDBJ whole genome shotgun (WGS) entry which is preliminary data.</text>
</comment>
<dbReference type="EMBL" id="JBHUMJ010000002">
    <property type="protein sequence ID" value="MFD2701292.1"/>
    <property type="molecule type" value="Genomic_DNA"/>
</dbReference>
<organism evidence="8 9">
    <name type="scientific">Paenibacillus shunpengii</name>
    <dbReference type="NCBI Taxonomy" id="2054424"/>
    <lineage>
        <taxon>Bacteria</taxon>
        <taxon>Bacillati</taxon>
        <taxon>Bacillota</taxon>
        <taxon>Bacilli</taxon>
        <taxon>Bacillales</taxon>
        <taxon>Paenibacillaceae</taxon>
        <taxon>Paenibacillus</taxon>
    </lineage>
</organism>
<keyword evidence="4" id="KW-0503">Monooxygenase</keyword>
<accession>A0ABW5SNA4</accession>
<dbReference type="CDD" id="cd01095">
    <property type="entry name" value="Nitrilotriacetate_monoxgenase"/>
    <property type="match status" value="1"/>
</dbReference>
<dbReference type="SUPFAM" id="SSF51679">
    <property type="entry name" value="Bacterial luciferase-like"/>
    <property type="match status" value="1"/>
</dbReference>
<dbReference type="InterPro" id="IPR016215">
    <property type="entry name" value="NTA_MOA"/>
</dbReference>
<keyword evidence="2" id="KW-0288">FMN</keyword>
<evidence type="ECO:0000256" key="5">
    <source>
        <dbReference type="ARBA" id="ARBA00033748"/>
    </source>
</evidence>
<dbReference type="PANTHER" id="PTHR30011:SF16">
    <property type="entry name" value="C2H2 FINGER DOMAIN TRANSCRIPTION FACTOR (EUROFUNG)-RELATED"/>
    <property type="match status" value="1"/>
</dbReference>
<dbReference type="PANTHER" id="PTHR30011">
    <property type="entry name" value="ALKANESULFONATE MONOOXYGENASE-RELATED"/>
    <property type="match status" value="1"/>
</dbReference>
<evidence type="ECO:0000256" key="6">
    <source>
        <dbReference type="SAM" id="Coils"/>
    </source>
</evidence>
<evidence type="ECO:0000256" key="3">
    <source>
        <dbReference type="ARBA" id="ARBA00023002"/>
    </source>
</evidence>
<keyword evidence="1" id="KW-0285">Flavoprotein</keyword>
<evidence type="ECO:0000256" key="4">
    <source>
        <dbReference type="ARBA" id="ARBA00023033"/>
    </source>
</evidence>
<sequence>MSSLTGKKAHFNVFLRGSGHHSAAWKHPDSAPQEDLSLEYYVEIARIAERGLFDSLFTADNYSGLGRRLEPFTLLSALAALTERVGLIATVSTTYNDPYHVARKFASLDHISKGRAAWNIVTGHSQADAENFGRDEHPDVEKRYEIGNEFVEITKQLWDSWEEDALIYDKVKGVSIDTNKVHEIKFRGQYHAVKGPLNIPRPPQGYPVLVQAGSSEGGRELAAKTAEVIFTAQQTLGAAQEFYTDVKSRLSKYGRSPHELLIMPGLSPIVADTEAEAREIEEEFNGLLNTKAALKRLSSYFEVDLSEYSLDAPVPVDKAKPFGSIKSGITSRQEVVVDAARRDQMTIRQFIARSAAGHGHVSFTGSVLQTADFIETWIKENGADGFNILPHIYFGGLETFVNKVIPELQNRGLFRTEYEGKTLRENLGLSRPENKNRAIWAKTQQKEKLETYAD</sequence>
<feature type="coiled-coil region" evidence="6">
    <location>
        <begin position="270"/>
        <end position="297"/>
    </location>
</feature>
<dbReference type="Gene3D" id="3.20.20.30">
    <property type="entry name" value="Luciferase-like domain"/>
    <property type="match status" value="1"/>
</dbReference>